<feature type="compositionally biased region" description="Polar residues" evidence="3">
    <location>
        <begin position="547"/>
        <end position="561"/>
    </location>
</feature>
<sequence>MFRVEPLGSFLSANGSSSPSPDRSDALHNNISSSSSGNYNSSSTMILHNSFSQRTCGTRGIQGKNNSCYVDVPLMAMFGFSDIFDILLVAPPTASAPSPSSSVVSAGRGGRAISPEAITFFQQFLTLMIVNPLRKNGFVPSAHIMTLRSMLSELIDGSQGDQFVHQAAAEDVNMFLERLQQVLSGGPGQGGGGVSTSSSARLAPPPPLLSAAQQLLNVVVAIAPVEDPVTNRQKSVVTVEEILRANAAYPARGSAQYQQPFWVNIPRSADGQLPYTMILPSLWLADLPPTSNDGKGEVPQSSSTSSSPYHLELSAIITYDVALQHYCALFKIPNSHNAMSGEVGGSASRWVEYDSMGGAELNEAVGSTDLVPRITPAGNMDIFEACEADPVLRKICLEMFPCDEFIDFMYRSVGSPSRVAAERTGDEANEWAVFRQAVRRPYLYLYVPKPGACPPTTTKRSMSSSSSQLDKVDQQHHAYLADSLMRILFVRRSWNDALTYWQEHEVPRCLPPPPTYGCPDCDASFSDEAGFVVHMRKGCDSGGVGNTGSVPSPHRASSQYTPPQPPPAVLSPPPPQPPPSSPPPSWLTAPLPQTLSSDNDSSRQSSATYLPSPERSAASSVSVHTRPAIEAPPQRTHSSTIDTYDHHSSRVAELTGMHGYSSGYQAQRYHPSSSIVAPPATVKGKTILPRQAPHASSILSDVGTYTRDRRCPRCDEWVPIEKFSTHRCWASR</sequence>
<evidence type="ECO:0000256" key="2">
    <source>
        <dbReference type="PROSITE-ProRule" id="PRU00042"/>
    </source>
</evidence>
<proteinExistence type="predicted"/>
<feature type="region of interest" description="Disordered" evidence="3">
    <location>
        <begin position="1"/>
        <end position="39"/>
    </location>
</feature>
<keyword evidence="1" id="KW-0945">Host-virus interaction</keyword>
<organism evidence="5 6">
    <name type="scientific">Bodo saltans</name>
    <name type="common">Flagellated protozoan</name>
    <dbReference type="NCBI Taxonomy" id="75058"/>
    <lineage>
        <taxon>Eukaryota</taxon>
        <taxon>Discoba</taxon>
        <taxon>Euglenozoa</taxon>
        <taxon>Kinetoplastea</taxon>
        <taxon>Metakinetoplastina</taxon>
        <taxon>Eubodonida</taxon>
        <taxon>Bodonidae</taxon>
        <taxon>Bodo</taxon>
    </lineage>
</organism>
<reference evidence="6" key="1">
    <citation type="submission" date="2015-09" db="EMBL/GenBank/DDBJ databases">
        <authorList>
            <consortium name="Pathogen Informatics"/>
        </authorList>
    </citation>
    <scope>NUCLEOTIDE SEQUENCE [LARGE SCALE GENOMIC DNA]</scope>
    <source>
        <strain evidence="6">Lake Konstanz</strain>
    </source>
</reference>
<dbReference type="PANTHER" id="PTHR13037">
    <property type="entry name" value="FORMIN"/>
    <property type="match status" value="1"/>
</dbReference>
<feature type="compositionally biased region" description="Pro residues" evidence="3">
    <location>
        <begin position="562"/>
        <end position="585"/>
    </location>
</feature>
<dbReference type="Proteomes" id="UP000051952">
    <property type="component" value="Unassembled WGS sequence"/>
</dbReference>
<dbReference type="GO" id="GO:0008270">
    <property type="term" value="F:zinc ion binding"/>
    <property type="evidence" value="ECO:0007669"/>
    <property type="project" value="UniProtKB-KW"/>
</dbReference>
<accession>A0A0S4JSH5</accession>
<dbReference type="Gene3D" id="3.90.70.10">
    <property type="entry name" value="Cysteine proteinases"/>
    <property type="match status" value="1"/>
</dbReference>
<evidence type="ECO:0000259" key="4">
    <source>
        <dbReference type="PROSITE" id="PS50157"/>
    </source>
</evidence>
<evidence type="ECO:0000256" key="1">
    <source>
        <dbReference type="ARBA" id="ARBA00022581"/>
    </source>
</evidence>
<feature type="compositionally biased region" description="Polar residues" evidence="3">
    <location>
        <begin position="11"/>
        <end position="21"/>
    </location>
</feature>
<protein>
    <recommendedName>
        <fullName evidence="4">C2H2-type domain-containing protein</fullName>
    </recommendedName>
</protein>
<evidence type="ECO:0000313" key="6">
    <source>
        <dbReference type="Proteomes" id="UP000051952"/>
    </source>
</evidence>
<feature type="domain" description="C2H2-type" evidence="4">
    <location>
        <begin position="516"/>
        <end position="551"/>
    </location>
</feature>
<dbReference type="EMBL" id="CYKH01002033">
    <property type="protein sequence ID" value="CUG92347.1"/>
    <property type="molecule type" value="Genomic_DNA"/>
</dbReference>
<feature type="compositionally biased region" description="Low complexity" evidence="3">
    <location>
        <begin position="29"/>
        <end position="39"/>
    </location>
</feature>
<dbReference type="InterPro" id="IPR013087">
    <property type="entry name" value="Znf_C2H2_type"/>
</dbReference>
<evidence type="ECO:0000313" key="5">
    <source>
        <dbReference type="EMBL" id="CUG92347.1"/>
    </source>
</evidence>
<name>A0A0S4JSH5_BODSA</name>
<keyword evidence="2" id="KW-0479">Metal-binding</keyword>
<dbReference type="VEuPathDB" id="TriTrypDB:BSAL_36825"/>
<dbReference type="PROSITE" id="PS50157">
    <property type="entry name" value="ZINC_FINGER_C2H2_2"/>
    <property type="match status" value="1"/>
</dbReference>
<feature type="compositionally biased region" description="Low complexity" evidence="3">
    <location>
        <begin position="586"/>
        <end position="606"/>
    </location>
</feature>
<gene>
    <name evidence="5" type="ORF">BSAL_36825</name>
</gene>
<dbReference type="PANTHER" id="PTHR13037:SF24">
    <property type="entry name" value="POLYCOMB PROTEIN PCL-RELATED"/>
    <property type="match status" value="1"/>
</dbReference>
<keyword evidence="2" id="KW-0863">Zinc-finger</keyword>
<evidence type="ECO:0000256" key="3">
    <source>
        <dbReference type="SAM" id="MobiDB-lite"/>
    </source>
</evidence>
<feature type="region of interest" description="Disordered" evidence="3">
    <location>
        <begin position="544"/>
        <end position="643"/>
    </location>
</feature>
<dbReference type="AlphaFoldDB" id="A0A0S4JSH5"/>
<keyword evidence="6" id="KW-1185">Reference proteome</keyword>
<dbReference type="OrthoDB" id="6287070at2759"/>
<keyword evidence="2" id="KW-0862">Zinc</keyword>